<dbReference type="AlphaFoldDB" id="A0A9W7GFZ4"/>
<dbReference type="InterPro" id="IPR035892">
    <property type="entry name" value="C2_domain_sf"/>
</dbReference>
<accession>A0A9W7GFZ4</accession>
<evidence type="ECO:0000259" key="2">
    <source>
        <dbReference type="PROSITE" id="PS50004"/>
    </source>
</evidence>
<sequence length="838" mass="94341">MDSLSAELDKVLCDGDGPLSVDVSVPLMSSGAGGLLPAASGGPPSDNATIVPKHNHGNYTQSLPRLSSRERIQKYTTDRFMSSESRALLRKFAGEKQLEDVRQVVEEDDKAETILKGLKAGMTGSNNPGGLWKRIDGDDQQQSKVKKWVRIYEERVGKMYEKHRCRVGGGGIGPASSHNQEFSVEDFDIARLESIDVEEQYKKEKAIQMIKVDNVALDGLATPGLQYQPKFTAPERLPFGSKRNKYCEICGQNCTVEQTIGIPTTIVARAGSPVNLDIGCVYCSAVFHSECISTACPDPANFCCPDCIFEINYSKKQYEKEKQMIYKHHLEQHYATLIVAKWRSRVCKTRYITMKRFLIRLQAMARAFKLRHSFKQMRRQKPRPLRVHIISGSNLCPSDYDNGLSDPYVIITVLDEKDRQIWKWETDPQFDTLNPKFDYDCIIPGCPGTSKIVITVVDHDDNRHQALGQGYIHLNPRPTQETWKSGGQFRIEMDEVFYMPKTKEGVDMRLDTDNPAITPQGDILLEIQPMDGMTNSCGYLMGPPLDDEAVNASFQKADLSRSRKCWALLAEHKLYVYSMFGLIKERLLLDLKHCTYTYSESRQLMVFTSQRNGSEYAFSVPRHDERDMWRMAVECSYDLYVNKRDPSSVERMASAIELMKRGKGGAKTPKGTLSRKLGRGGKKHERRSRSKRSTSMHTSAETARKTLEITTTTEKTEDEQPEGAAMPLITPMNHPSKRVTIDGNLGKNTIEPSNMTLTEFQAMKKSQSSQAFFGDREGVAEEPPVLKKGRPEKSNKARFPGLQRKASTSSALFGSVTHKPNAPPGKEFKFNSSAKKKK</sequence>
<organism evidence="3 4">
    <name type="scientific">Triparma columacea</name>
    <dbReference type="NCBI Taxonomy" id="722753"/>
    <lineage>
        <taxon>Eukaryota</taxon>
        <taxon>Sar</taxon>
        <taxon>Stramenopiles</taxon>
        <taxon>Ochrophyta</taxon>
        <taxon>Bolidophyceae</taxon>
        <taxon>Parmales</taxon>
        <taxon>Triparmaceae</taxon>
        <taxon>Triparma</taxon>
    </lineage>
</organism>
<dbReference type="PROSITE" id="PS50004">
    <property type="entry name" value="C2"/>
    <property type="match status" value="1"/>
</dbReference>
<dbReference type="OrthoDB" id="270970at2759"/>
<feature type="region of interest" description="Disordered" evidence="1">
    <location>
        <begin position="767"/>
        <end position="838"/>
    </location>
</feature>
<dbReference type="Proteomes" id="UP001165065">
    <property type="component" value="Unassembled WGS sequence"/>
</dbReference>
<dbReference type="InterPro" id="IPR000008">
    <property type="entry name" value="C2_dom"/>
</dbReference>
<gene>
    <name evidence="3" type="ORF">TrCOL_g13314</name>
</gene>
<keyword evidence="4" id="KW-1185">Reference proteome</keyword>
<feature type="compositionally biased region" description="Basic residues" evidence="1">
    <location>
        <begin position="676"/>
        <end position="694"/>
    </location>
</feature>
<reference evidence="4" key="1">
    <citation type="journal article" date="2023" name="Commun. Biol.">
        <title>Genome analysis of Parmales, the sister group of diatoms, reveals the evolutionary specialization of diatoms from phago-mixotrophs to photoautotrophs.</title>
        <authorList>
            <person name="Ban H."/>
            <person name="Sato S."/>
            <person name="Yoshikawa S."/>
            <person name="Yamada K."/>
            <person name="Nakamura Y."/>
            <person name="Ichinomiya M."/>
            <person name="Sato N."/>
            <person name="Blanc-Mathieu R."/>
            <person name="Endo H."/>
            <person name="Kuwata A."/>
            <person name="Ogata H."/>
        </authorList>
    </citation>
    <scope>NUCLEOTIDE SEQUENCE [LARGE SCALE GENOMIC DNA]</scope>
</reference>
<dbReference type="SUPFAM" id="SSF49562">
    <property type="entry name" value="C2 domain (Calcium/lipid-binding domain, CaLB)"/>
    <property type="match status" value="1"/>
</dbReference>
<dbReference type="SMART" id="SM00239">
    <property type="entry name" value="C2"/>
    <property type="match status" value="1"/>
</dbReference>
<comment type="caution">
    <text evidence="3">The sequence shown here is derived from an EMBL/GenBank/DDBJ whole genome shotgun (WGS) entry which is preliminary data.</text>
</comment>
<feature type="domain" description="C2" evidence="2">
    <location>
        <begin position="366"/>
        <end position="488"/>
    </location>
</feature>
<feature type="region of interest" description="Disordered" evidence="1">
    <location>
        <begin position="660"/>
        <end position="735"/>
    </location>
</feature>
<proteinExistence type="predicted"/>
<dbReference type="PROSITE" id="PS50096">
    <property type="entry name" value="IQ"/>
    <property type="match status" value="1"/>
</dbReference>
<protein>
    <recommendedName>
        <fullName evidence="2">C2 domain-containing protein</fullName>
    </recommendedName>
</protein>
<dbReference type="Pfam" id="PF00168">
    <property type="entry name" value="C2"/>
    <property type="match status" value="1"/>
</dbReference>
<evidence type="ECO:0000313" key="3">
    <source>
        <dbReference type="EMBL" id="GMI45286.1"/>
    </source>
</evidence>
<dbReference type="CDD" id="cd00030">
    <property type="entry name" value="C2"/>
    <property type="match status" value="1"/>
</dbReference>
<dbReference type="Gene3D" id="2.60.40.150">
    <property type="entry name" value="C2 domain"/>
    <property type="match status" value="1"/>
</dbReference>
<evidence type="ECO:0000256" key="1">
    <source>
        <dbReference type="SAM" id="MobiDB-lite"/>
    </source>
</evidence>
<evidence type="ECO:0000313" key="4">
    <source>
        <dbReference type="Proteomes" id="UP001165065"/>
    </source>
</evidence>
<dbReference type="EMBL" id="BRYA01001541">
    <property type="protein sequence ID" value="GMI45286.1"/>
    <property type="molecule type" value="Genomic_DNA"/>
</dbReference>
<name>A0A9W7GFZ4_9STRA</name>